<feature type="compositionally biased region" description="Low complexity" evidence="1">
    <location>
        <begin position="138"/>
        <end position="155"/>
    </location>
</feature>
<dbReference type="EMBL" id="JAPQKR010000008">
    <property type="protein sequence ID" value="KAJ5212272.1"/>
    <property type="molecule type" value="Genomic_DNA"/>
</dbReference>
<feature type="region of interest" description="Disordered" evidence="1">
    <location>
        <begin position="1"/>
        <end position="21"/>
    </location>
</feature>
<dbReference type="AlphaFoldDB" id="A0A9W9N300"/>
<evidence type="ECO:0000256" key="1">
    <source>
        <dbReference type="SAM" id="MobiDB-lite"/>
    </source>
</evidence>
<accession>A0A9W9N300</accession>
<evidence type="ECO:0000313" key="3">
    <source>
        <dbReference type="Proteomes" id="UP001150904"/>
    </source>
</evidence>
<proteinExistence type="predicted"/>
<dbReference type="Proteomes" id="UP001150904">
    <property type="component" value="Unassembled WGS sequence"/>
</dbReference>
<comment type="caution">
    <text evidence="2">The sequence shown here is derived from an EMBL/GenBank/DDBJ whole genome shotgun (WGS) entry which is preliminary data.</text>
</comment>
<reference evidence="2" key="2">
    <citation type="journal article" date="2023" name="IMA Fungus">
        <title>Comparative genomic study of the Penicillium genus elucidates a diverse pangenome and 15 lateral gene transfer events.</title>
        <authorList>
            <person name="Petersen C."/>
            <person name="Sorensen T."/>
            <person name="Nielsen M.R."/>
            <person name="Sondergaard T.E."/>
            <person name="Sorensen J.L."/>
            <person name="Fitzpatrick D.A."/>
            <person name="Frisvad J.C."/>
            <person name="Nielsen K.L."/>
        </authorList>
    </citation>
    <scope>NUCLEOTIDE SEQUENCE</scope>
    <source>
        <strain evidence="2">IBT 15544</strain>
    </source>
</reference>
<keyword evidence="3" id="KW-1185">Reference proteome</keyword>
<evidence type="ECO:0000313" key="2">
    <source>
        <dbReference type="EMBL" id="KAJ5212272.1"/>
    </source>
</evidence>
<sequence>MGQGRFHYTDSEPEAGEETPPEWWRCNDPLCTCQKAPEVPPKEALGLLMYDAEPGKMNQLHGPTTQLDVTFDIILGIMRLKQKLRDPKTWPEVQSVVTVEANTMNSAFVNLEGLADNSLLFTFKLLSADPAKTKANPKTNGMNTNGTNTNGMKTNGKQKKHNLRPKLTQEILGFFPDDQTAECPLFKAVNENTHNEKTLQLHLPENRIDSWLTAALILLTYREINPTIWYRVTTKQKEKGIAGLNWVQIREKTAPIQTTLSDEAREKCRLAFTEELARWAAIEQQAIRLGLQGNPTQGYVGFSAMMDPTKHSQLRAGDLGFRG</sequence>
<dbReference type="OrthoDB" id="4469984at2759"/>
<dbReference type="RefSeq" id="XP_058310442.1">
    <property type="nucleotide sequence ID" value="XM_058450980.1"/>
</dbReference>
<reference evidence="2" key="1">
    <citation type="submission" date="2022-12" db="EMBL/GenBank/DDBJ databases">
        <authorList>
            <person name="Petersen C."/>
        </authorList>
    </citation>
    <scope>NUCLEOTIDE SEQUENCE</scope>
    <source>
        <strain evidence="2">IBT 15544</strain>
    </source>
</reference>
<feature type="compositionally biased region" description="Acidic residues" evidence="1">
    <location>
        <begin position="11"/>
        <end position="20"/>
    </location>
</feature>
<protein>
    <submittedName>
        <fullName evidence="2">Uncharacterized protein</fullName>
    </submittedName>
</protein>
<organism evidence="2 3">
    <name type="scientific">Penicillium cinerascens</name>
    <dbReference type="NCBI Taxonomy" id="70096"/>
    <lineage>
        <taxon>Eukaryota</taxon>
        <taxon>Fungi</taxon>
        <taxon>Dikarya</taxon>
        <taxon>Ascomycota</taxon>
        <taxon>Pezizomycotina</taxon>
        <taxon>Eurotiomycetes</taxon>
        <taxon>Eurotiomycetidae</taxon>
        <taxon>Eurotiales</taxon>
        <taxon>Aspergillaceae</taxon>
        <taxon>Penicillium</taxon>
    </lineage>
</organism>
<dbReference type="GeneID" id="83178281"/>
<name>A0A9W9N300_9EURO</name>
<feature type="region of interest" description="Disordered" evidence="1">
    <location>
        <begin position="134"/>
        <end position="161"/>
    </location>
</feature>
<gene>
    <name evidence="2" type="ORF">N7498_003918</name>
</gene>